<dbReference type="InterPro" id="IPR040256">
    <property type="entry name" value="At4g02000-like"/>
</dbReference>
<organism evidence="2">
    <name type="scientific">Sesamum radiatum</name>
    <name type="common">Black benniseed</name>
    <dbReference type="NCBI Taxonomy" id="300843"/>
    <lineage>
        <taxon>Eukaryota</taxon>
        <taxon>Viridiplantae</taxon>
        <taxon>Streptophyta</taxon>
        <taxon>Embryophyta</taxon>
        <taxon>Tracheophyta</taxon>
        <taxon>Spermatophyta</taxon>
        <taxon>Magnoliopsida</taxon>
        <taxon>eudicotyledons</taxon>
        <taxon>Gunneridae</taxon>
        <taxon>Pentapetalae</taxon>
        <taxon>asterids</taxon>
        <taxon>lamiids</taxon>
        <taxon>Lamiales</taxon>
        <taxon>Pedaliaceae</taxon>
        <taxon>Sesamum</taxon>
    </lineage>
</organism>
<dbReference type="EMBL" id="JACGWJ010000013">
    <property type="protein sequence ID" value="KAL0379356.1"/>
    <property type="molecule type" value="Genomic_DNA"/>
</dbReference>
<evidence type="ECO:0000313" key="2">
    <source>
        <dbReference type="EMBL" id="KAL0379356.1"/>
    </source>
</evidence>
<name>A0AAW2RH31_SESRA</name>
<sequence>MAHHAGVPPFESPSPCDSNALCPTHFHSVSGQNASLRFFCGFHGFRSTSPPSVAFPTSDHHHCARHPMANISDRLNSGNGDPPEFLLNPAEFPSLKPSTTESTRPNSVNLKSFSETVAANRRPSSNEHRFFLANSTTLSVGEKTVCDGRPTLVFSDSETASLTKAYRLSLVGKFSQGTPQYRNLHRLIAGLGLRGAFTVGMINAKHVLITLTDEADYSKLWIRRIWFIQGYPMRVFKWSPTFSSAKESSIVPIWVCFPGLPVHLFQKDALSTVASMVGTPLQIDEYTFNQAKLSKARVCIEIDLLQPRIEEIDIQIHGVTIRQKIEYEQLPNYCSLCKHVGHRATECYSKGNAPKPPPRVKKSVVYRQKQHQQTPIPDEHQVFDVLPERNNKSEICDNSSSRYTVETANNFAHKADDTIVAVSEINCIPENEANERENQANVMNGVDEIDDINPSTTVCDNDDNVEHVIVESDDSYPLEIVCASEGNHTNYSVNDAVVGNEMIEVHAENEEKVMNAIVERDAILEDNVGLNGLNVTNVNLSVGAHLSNYFIINSFEKWKKRPKWIKMKEAVQLFKYLKHLGRVCPGARYCKDTFEKGSRFVEAVAKEFFQIFQIFWENLEYLELGLWSGALDWGEPGCMRRGWTGWCVGSALGSCGHGLGGALEGSGLSCSGWAWAGLGGPWAGALGARADGPGMELGRAGPNGLEEVGG</sequence>
<dbReference type="PANTHER" id="PTHR31286">
    <property type="entry name" value="GLYCINE-RICH CELL WALL STRUCTURAL PROTEIN 1.8-LIKE"/>
    <property type="match status" value="1"/>
</dbReference>
<dbReference type="PANTHER" id="PTHR31286:SF179">
    <property type="entry name" value="RNASE H TYPE-1 DOMAIN-CONTAINING PROTEIN"/>
    <property type="match status" value="1"/>
</dbReference>
<accession>A0AAW2RH31</accession>
<proteinExistence type="predicted"/>
<dbReference type="AlphaFoldDB" id="A0AAW2RH31"/>
<gene>
    <name evidence="2" type="ORF">Sradi_3241100</name>
</gene>
<reference evidence="2" key="1">
    <citation type="submission" date="2020-06" db="EMBL/GenBank/DDBJ databases">
        <authorList>
            <person name="Li T."/>
            <person name="Hu X."/>
            <person name="Zhang T."/>
            <person name="Song X."/>
            <person name="Zhang H."/>
            <person name="Dai N."/>
            <person name="Sheng W."/>
            <person name="Hou X."/>
            <person name="Wei L."/>
        </authorList>
    </citation>
    <scope>NUCLEOTIDE SEQUENCE</scope>
    <source>
        <strain evidence="2">G02</strain>
        <tissue evidence="2">Leaf</tissue>
    </source>
</reference>
<dbReference type="Pfam" id="PF14111">
    <property type="entry name" value="DUF4283"/>
    <property type="match status" value="1"/>
</dbReference>
<protein>
    <recommendedName>
        <fullName evidence="1">DUF4283 domain-containing protein</fullName>
    </recommendedName>
</protein>
<dbReference type="InterPro" id="IPR025558">
    <property type="entry name" value="DUF4283"/>
</dbReference>
<comment type="caution">
    <text evidence="2">The sequence shown here is derived from an EMBL/GenBank/DDBJ whole genome shotgun (WGS) entry which is preliminary data.</text>
</comment>
<feature type="domain" description="DUF4283" evidence="1">
    <location>
        <begin position="165"/>
        <end position="244"/>
    </location>
</feature>
<evidence type="ECO:0000259" key="1">
    <source>
        <dbReference type="Pfam" id="PF14111"/>
    </source>
</evidence>
<reference evidence="2" key="2">
    <citation type="journal article" date="2024" name="Plant">
        <title>Genomic evolution and insights into agronomic trait innovations of Sesamum species.</title>
        <authorList>
            <person name="Miao H."/>
            <person name="Wang L."/>
            <person name="Qu L."/>
            <person name="Liu H."/>
            <person name="Sun Y."/>
            <person name="Le M."/>
            <person name="Wang Q."/>
            <person name="Wei S."/>
            <person name="Zheng Y."/>
            <person name="Lin W."/>
            <person name="Duan Y."/>
            <person name="Cao H."/>
            <person name="Xiong S."/>
            <person name="Wang X."/>
            <person name="Wei L."/>
            <person name="Li C."/>
            <person name="Ma Q."/>
            <person name="Ju M."/>
            <person name="Zhao R."/>
            <person name="Li G."/>
            <person name="Mu C."/>
            <person name="Tian Q."/>
            <person name="Mei H."/>
            <person name="Zhang T."/>
            <person name="Gao T."/>
            <person name="Zhang H."/>
        </authorList>
    </citation>
    <scope>NUCLEOTIDE SEQUENCE</scope>
    <source>
        <strain evidence="2">G02</strain>
    </source>
</reference>